<dbReference type="AlphaFoldDB" id="A0A317JUN9"/>
<organism evidence="1 2">
    <name type="scientific">Micromonospora globispora</name>
    <dbReference type="NCBI Taxonomy" id="1450148"/>
    <lineage>
        <taxon>Bacteria</taxon>
        <taxon>Bacillati</taxon>
        <taxon>Actinomycetota</taxon>
        <taxon>Actinomycetes</taxon>
        <taxon>Micromonosporales</taxon>
        <taxon>Micromonosporaceae</taxon>
        <taxon>Micromonospora</taxon>
    </lineage>
</organism>
<gene>
    <name evidence="1" type="ORF">DLJ46_26570</name>
</gene>
<evidence type="ECO:0000313" key="2">
    <source>
        <dbReference type="Proteomes" id="UP000245683"/>
    </source>
</evidence>
<keyword evidence="2" id="KW-1185">Reference proteome</keyword>
<name>A0A317JUN9_9ACTN</name>
<sequence length="182" mass="20574">MLLLAFNLRPHERVKALAERLLDEGARVDLLVLSDKNWDDLADRPNLHILALRGAEKRHPVMRVERILVTRAPEKVLNGLGRLTGDGAAGRPVRSLQRRQERLSKAFHRRVFMKTYQNFRPLVLSRIFDKRLPGLGLDHVDMIVASDALSVTLGWKLARRFPNAVATTSLDPPPVSEAAARR</sequence>
<comment type="caution">
    <text evidence="1">The sequence shown here is derived from an EMBL/GenBank/DDBJ whole genome shotgun (WGS) entry which is preliminary data.</text>
</comment>
<protein>
    <submittedName>
        <fullName evidence="1">Uncharacterized protein</fullName>
    </submittedName>
</protein>
<dbReference type="EMBL" id="QGSV01000332">
    <property type="protein sequence ID" value="PWU44325.1"/>
    <property type="molecule type" value="Genomic_DNA"/>
</dbReference>
<proteinExistence type="predicted"/>
<dbReference type="Proteomes" id="UP000245683">
    <property type="component" value="Unassembled WGS sequence"/>
</dbReference>
<reference evidence="2" key="1">
    <citation type="submission" date="2018-05" db="EMBL/GenBank/DDBJ databases">
        <title>Micromonospora globispora sp. nov. and Micromonospora rugosa sp. nov., isolated from marine sediment.</title>
        <authorList>
            <person name="Carro L."/>
            <person name="Aysel V."/>
            <person name="Cetin D."/>
            <person name="Igual J.M."/>
            <person name="Klenk H.-P."/>
            <person name="Trujillo M.E."/>
            <person name="Sahin N."/>
        </authorList>
    </citation>
    <scope>NUCLEOTIDE SEQUENCE [LARGE SCALE GENOMIC DNA]</scope>
    <source>
        <strain evidence="2">S2904</strain>
    </source>
</reference>
<accession>A0A317JUN9</accession>
<evidence type="ECO:0000313" key="1">
    <source>
        <dbReference type="EMBL" id="PWU44325.1"/>
    </source>
</evidence>